<name>A0AAC8UDC7_HAEDC</name>
<sequence length="248" mass="27905">MNENFRHKKLLSILEAKQMLSTLEIMELLNVSPATARRDINKLSEQNKLRKVRNGVEAIHSCIVQVSEPTTITQLAEKTRIAKMASNLCRDDDSIIMTCGTTMQLLGQQLCGRNVQIITNSLPLANYLIEQHDDVVIMGGQYNKEKKVTLSLNQQKEFVYAANIMFTSGRSFTTDGLFKTDMIIANSEAQMSYKANKYVVLLDSSKLDAEVGMLFRDIRKIDLLITGKEADATVIKKLREQGLEIMLA</sequence>
<dbReference type="PRINTS" id="PR00037">
    <property type="entry name" value="HTHLACR"/>
</dbReference>
<keyword evidence="1" id="KW-0805">Transcription regulation</keyword>
<dbReference type="EMBL" id="CP011219">
    <property type="protein sequence ID" value="AKO32899.1"/>
    <property type="molecule type" value="Genomic_DNA"/>
</dbReference>
<dbReference type="SMART" id="SM01134">
    <property type="entry name" value="DeoRC"/>
    <property type="match status" value="1"/>
</dbReference>
<evidence type="ECO:0000313" key="6">
    <source>
        <dbReference type="Proteomes" id="UP000060132"/>
    </source>
</evidence>
<evidence type="ECO:0000256" key="2">
    <source>
        <dbReference type="ARBA" id="ARBA00023125"/>
    </source>
</evidence>
<dbReference type="AlphaFoldDB" id="A0AAC8UDC7"/>
<dbReference type="SMART" id="SM00420">
    <property type="entry name" value="HTH_DEOR"/>
    <property type="match status" value="1"/>
</dbReference>
<evidence type="ECO:0000256" key="1">
    <source>
        <dbReference type="ARBA" id="ARBA00023015"/>
    </source>
</evidence>
<dbReference type="SUPFAM" id="SSF100950">
    <property type="entry name" value="NagB/RpiA/CoA transferase-like"/>
    <property type="match status" value="1"/>
</dbReference>
<dbReference type="OMA" id="FDNDVTR"/>
<evidence type="ECO:0000256" key="3">
    <source>
        <dbReference type="ARBA" id="ARBA00023163"/>
    </source>
</evidence>
<dbReference type="InterPro" id="IPR050313">
    <property type="entry name" value="Carb_Metab_HTH_regulators"/>
</dbReference>
<dbReference type="InterPro" id="IPR037171">
    <property type="entry name" value="NagB/RpiA_transferase-like"/>
</dbReference>
<feature type="domain" description="HTH deoR-type" evidence="4">
    <location>
        <begin position="3"/>
        <end position="58"/>
    </location>
</feature>
<gene>
    <name evidence="5" type="ORF">RZ57_07280</name>
</gene>
<dbReference type="InterPro" id="IPR036390">
    <property type="entry name" value="WH_DNA-bd_sf"/>
</dbReference>
<dbReference type="InterPro" id="IPR018356">
    <property type="entry name" value="Tscrpt_reg_HTH_DeoR_CS"/>
</dbReference>
<dbReference type="GO" id="GO:0003677">
    <property type="term" value="F:DNA binding"/>
    <property type="evidence" value="ECO:0007669"/>
    <property type="project" value="UniProtKB-KW"/>
</dbReference>
<dbReference type="Pfam" id="PF00455">
    <property type="entry name" value="DeoRC"/>
    <property type="match status" value="1"/>
</dbReference>
<keyword evidence="3" id="KW-0804">Transcription</keyword>
<evidence type="ECO:0000313" key="5">
    <source>
        <dbReference type="EMBL" id="AKO32899.1"/>
    </source>
</evidence>
<protein>
    <submittedName>
        <fullName evidence="5">Transcriptional regulator</fullName>
    </submittedName>
</protein>
<reference evidence="5 6" key="1">
    <citation type="journal article" date="2015" name="PLoS Negl. Trop. Dis.">
        <title>Haemophilus ducreyi Cutaneous Ulcer Strains Are Nearly Identical to Class I Genital Ulcer Strains.</title>
        <authorList>
            <person name="Gangaiah D."/>
            <person name="Webb K.M."/>
            <person name="Humphreys T.L."/>
            <person name="Fortney K.R."/>
            <person name="Toh E."/>
            <person name="Tai A."/>
            <person name="Katz S.S."/>
            <person name="Pillay A."/>
            <person name="Chen C.Y."/>
            <person name="Roberts S.A."/>
            <person name="Munson R.S.Jr."/>
            <person name="Spinola S.M."/>
        </authorList>
    </citation>
    <scope>NUCLEOTIDE SEQUENCE [LARGE SCALE GENOMIC DNA]</scope>
    <source>
        <strain evidence="6">CLU2</strain>
    </source>
</reference>
<organism evidence="5 6">
    <name type="scientific">Haemophilus ducreyi</name>
    <dbReference type="NCBI Taxonomy" id="730"/>
    <lineage>
        <taxon>Bacteria</taxon>
        <taxon>Pseudomonadati</taxon>
        <taxon>Pseudomonadota</taxon>
        <taxon>Gammaproteobacteria</taxon>
        <taxon>Pasteurellales</taxon>
        <taxon>Pasteurellaceae</taxon>
        <taxon>Haemophilus</taxon>
    </lineage>
</organism>
<dbReference type="RefSeq" id="WP_010945630.1">
    <property type="nucleotide sequence ID" value="NZ_CP011218.1"/>
</dbReference>
<dbReference type="InterPro" id="IPR036388">
    <property type="entry name" value="WH-like_DNA-bd_sf"/>
</dbReference>
<evidence type="ECO:0000259" key="4">
    <source>
        <dbReference type="PROSITE" id="PS51000"/>
    </source>
</evidence>
<dbReference type="Pfam" id="PF08220">
    <property type="entry name" value="HTH_DeoR"/>
    <property type="match status" value="1"/>
</dbReference>
<dbReference type="Proteomes" id="UP000060132">
    <property type="component" value="Chromosome"/>
</dbReference>
<dbReference type="InterPro" id="IPR001034">
    <property type="entry name" value="DeoR_HTH"/>
</dbReference>
<dbReference type="SUPFAM" id="SSF46785">
    <property type="entry name" value="Winged helix' DNA-binding domain"/>
    <property type="match status" value="1"/>
</dbReference>
<dbReference type="PANTHER" id="PTHR30363:SF55">
    <property type="entry name" value="HTH-TYPE TRANSCRIPTIONAL REGULATOR ULAR"/>
    <property type="match status" value="1"/>
</dbReference>
<accession>A0AAC8UDC7</accession>
<proteinExistence type="predicted"/>
<dbReference type="SMR" id="A0AAC8UDC7"/>
<dbReference type="PROSITE" id="PS00894">
    <property type="entry name" value="HTH_DEOR_1"/>
    <property type="match status" value="1"/>
</dbReference>
<dbReference type="PROSITE" id="PS51000">
    <property type="entry name" value="HTH_DEOR_2"/>
    <property type="match status" value="1"/>
</dbReference>
<dbReference type="InterPro" id="IPR014036">
    <property type="entry name" value="DeoR-like_C"/>
</dbReference>
<dbReference type="NCBIfam" id="NF010034">
    <property type="entry name" value="PRK13509.1"/>
    <property type="match status" value="1"/>
</dbReference>
<dbReference type="GO" id="GO:0003700">
    <property type="term" value="F:DNA-binding transcription factor activity"/>
    <property type="evidence" value="ECO:0007669"/>
    <property type="project" value="InterPro"/>
</dbReference>
<keyword evidence="2" id="KW-0238">DNA-binding</keyword>
<dbReference type="PANTHER" id="PTHR30363">
    <property type="entry name" value="HTH-TYPE TRANSCRIPTIONAL REGULATOR SRLR-RELATED"/>
    <property type="match status" value="1"/>
</dbReference>
<dbReference type="Gene3D" id="1.10.10.10">
    <property type="entry name" value="Winged helix-like DNA-binding domain superfamily/Winged helix DNA-binding domain"/>
    <property type="match status" value="1"/>
</dbReference>